<dbReference type="GO" id="GO:0008330">
    <property type="term" value="F:protein tyrosine/threonine phosphatase activity"/>
    <property type="evidence" value="ECO:0000318"/>
    <property type="project" value="GO_Central"/>
</dbReference>
<sequence>MNIRPSDIPRSRSRSQVSYGLPRSRVGDSSLLEEQGTTDIRKANPSAFGYASCPNLFHVQDRAKSPTMHNRLHLSVSLSDEQQSSQAEFYSRHGQSQRASPTLSDKGIVSPVMIHFTTRRMRKKSSTSSCRSLSENDNISCDGEEVDPSKIIPEIKIDKTLYKDQNVTEILDFLYMGDLEAANREPLLCRLNIEYIIDLSNLSGEQVKRTIRLKDCPCLCASTMKHTRIRLNLHLDETVGDGISHYFDEVNRFIEGARKSNRRVLIYCVTGLILAPTITTQYMIQVMGMTLKQAHGHITKIKPEVTFREGFQRALIRLEQNLRPKAALPAVFDRIGRREAQQLHAHTQQAWI</sequence>
<dbReference type="GeneID" id="100892905"/>
<dbReference type="Gene3D" id="3.90.190.10">
    <property type="entry name" value="Protein tyrosine phosphatase superfamily"/>
    <property type="match status" value="1"/>
</dbReference>
<reference evidence="9" key="1">
    <citation type="submission" date="2015-02" db="EMBL/GenBank/DDBJ databases">
        <title>Genome sequencing for Strongylocentrotus purpuratus.</title>
        <authorList>
            <person name="Murali S."/>
            <person name="Liu Y."/>
            <person name="Vee V."/>
            <person name="English A."/>
            <person name="Wang M."/>
            <person name="Skinner E."/>
            <person name="Han Y."/>
            <person name="Muzny D.M."/>
            <person name="Worley K.C."/>
            <person name="Gibbs R.A."/>
        </authorList>
    </citation>
    <scope>NUCLEOTIDE SEQUENCE</scope>
</reference>
<organism evidence="8 9">
    <name type="scientific">Strongylocentrotus purpuratus</name>
    <name type="common">Purple sea urchin</name>
    <dbReference type="NCBI Taxonomy" id="7668"/>
    <lineage>
        <taxon>Eukaryota</taxon>
        <taxon>Metazoa</taxon>
        <taxon>Echinodermata</taxon>
        <taxon>Eleutherozoa</taxon>
        <taxon>Echinozoa</taxon>
        <taxon>Echinoidea</taxon>
        <taxon>Euechinoidea</taxon>
        <taxon>Echinacea</taxon>
        <taxon>Camarodonta</taxon>
        <taxon>Echinidea</taxon>
        <taxon>Strongylocentrotidae</taxon>
        <taxon>Strongylocentrotus</taxon>
    </lineage>
</organism>
<keyword evidence="4" id="KW-0904">Protein phosphatase</keyword>
<dbReference type="EnsemblMetazoa" id="XM_003731071">
    <property type="protein sequence ID" value="XP_003731119"/>
    <property type="gene ID" value="LOC100892905"/>
</dbReference>
<dbReference type="PROSITE" id="PS50054">
    <property type="entry name" value="TYR_PHOSPHATASE_DUAL"/>
    <property type="match status" value="1"/>
</dbReference>
<dbReference type="OrthoDB" id="2017893at2759"/>
<dbReference type="OMA" id="RLKDCPC"/>
<keyword evidence="6" id="KW-0812">Transmembrane</keyword>
<dbReference type="CDD" id="cd14498">
    <property type="entry name" value="DSP"/>
    <property type="match status" value="1"/>
</dbReference>
<keyword evidence="6" id="KW-1133">Transmembrane helix</keyword>
<evidence type="ECO:0000256" key="4">
    <source>
        <dbReference type="ARBA" id="ARBA00022912"/>
    </source>
</evidence>
<evidence type="ECO:0000256" key="2">
    <source>
        <dbReference type="ARBA" id="ARBA00013064"/>
    </source>
</evidence>
<dbReference type="GO" id="GO:0043409">
    <property type="term" value="P:negative regulation of MAPK cascade"/>
    <property type="evidence" value="ECO:0000318"/>
    <property type="project" value="GO_Central"/>
</dbReference>
<dbReference type="Pfam" id="PF00782">
    <property type="entry name" value="DSPc"/>
    <property type="match status" value="1"/>
</dbReference>
<dbReference type="PANTHER" id="PTHR10159:SF533">
    <property type="entry name" value="TYROSINE-PROTEIN PHOSPHATASE VHP-1"/>
    <property type="match status" value="1"/>
</dbReference>
<name>A0A7M7GI68_STRPU</name>
<dbReference type="InterPro" id="IPR000340">
    <property type="entry name" value="Dual-sp_phosphatase_cat-dom"/>
</dbReference>
<evidence type="ECO:0000256" key="1">
    <source>
        <dbReference type="ARBA" id="ARBA00008601"/>
    </source>
</evidence>
<reference evidence="8" key="2">
    <citation type="submission" date="2021-01" db="UniProtKB">
        <authorList>
            <consortium name="EnsemblMetazoa"/>
        </authorList>
    </citation>
    <scope>IDENTIFICATION</scope>
</reference>
<feature type="region of interest" description="Disordered" evidence="5">
    <location>
        <begin position="1"/>
        <end position="28"/>
    </location>
</feature>
<dbReference type="SMART" id="SM00195">
    <property type="entry name" value="DSPc"/>
    <property type="match status" value="1"/>
</dbReference>
<dbReference type="GO" id="GO:0007165">
    <property type="term" value="P:signal transduction"/>
    <property type="evidence" value="ECO:0000318"/>
    <property type="project" value="GO_Central"/>
</dbReference>
<evidence type="ECO:0000256" key="6">
    <source>
        <dbReference type="SAM" id="Phobius"/>
    </source>
</evidence>
<evidence type="ECO:0000256" key="3">
    <source>
        <dbReference type="ARBA" id="ARBA00022801"/>
    </source>
</evidence>
<proteinExistence type="inferred from homology"/>
<dbReference type="GO" id="GO:0033550">
    <property type="term" value="F:MAP kinase tyrosine phosphatase activity"/>
    <property type="evidence" value="ECO:0000318"/>
    <property type="project" value="GO_Central"/>
</dbReference>
<dbReference type="InterPro" id="IPR020422">
    <property type="entry name" value="TYR_PHOSPHATASE_DUAL_dom"/>
</dbReference>
<evidence type="ECO:0000313" key="8">
    <source>
        <dbReference type="EnsemblMetazoa" id="XP_003731119"/>
    </source>
</evidence>
<evidence type="ECO:0000259" key="7">
    <source>
        <dbReference type="PROSITE" id="PS50054"/>
    </source>
</evidence>
<dbReference type="Proteomes" id="UP000007110">
    <property type="component" value="Unassembled WGS sequence"/>
</dbReference>
<dbReference type="KEGG" id="spu:100892905"/>
<keyword evidence="3" id="KW-0378">Hydrolase</keyword>
<dbReference type="SUPFAM" id="SSF52799">
    <property type="entry name" value="(Phosphotyrosine protein) phosphatases II"/>
    <property type="match status" value="1"/>
</dbReference>
<dbReference type="PANTHER" id="PTHR10159">
    <property type="entry name" value="DUAL SPECIFICITY PROTEIN PHOSPHATASE"/>
    <property type="match status" value="1"/>
</dbReference>
<accession>A0A7M7GI68</accession>
<dbReference type="GO" id="GO:0017017">
    <property type="term" value="F:MAP kinase tyrosine/serine/threonine phosphatase activity"/>
    <property type="evidence" value="ECO:0000318"/>
    <property type="project" value="GO_Central"/>
</dbReference>
<evidence type="ECO:0000313" key="9">
    <source>
        <dbReference type="Proteomes" id="UP000007110"/>
    </source>
</evidence>
<protein>
    <recommendedName>
        <fullName evidence="2">protein-tyrosine-phosphatase</fullName>
        <ecNumber evidence="2">3.1.3.48</ecNumber>
    </recommendedName>
</protein>
<dbReference type="InterPro" id="IPR029021">
    <property type="entry name" value="Prot-tyrosine_phosphatase-like"/>
</dbReference>
<dbReference type="EC" id="3.1.3.48" evidence="2"/>
<dbReference type="AlphaFoldDB" id="A0A7M7GI68"/>
<keyword evidence="9" id="KW-1185">Reference proteome</keyword>
<feature type="domain" description="Tyrosine-protein phosphatase" evidence="7">
    <location>
        <begin position="166"/>
        <end position="324"/>
    </location>
</feature>
<comment type="similarity">
    <text evidence="1">Belongs to the protein-tyrosine phosphatase family. Non-receptor class dual specificity subfamily.</text>
</comment>
<dbReference type="RefSeq" id="XP_003731119.1">
    <property type="nucleotide sequence ID" value="XM_003731071.3"/>
</dbReference>
<dbReference type="GO" id="GO:0005737">
    <property type="term" value="C:cytoplasm"/>
    <property type="evidence" value="ECO:0000318"/>
    <property type="project" value="GO_Central"/>
</dbReference>
<evidence type="ECO:0000256" key="5">
    <source>
        <dbReference type="SAM" id="MobiDB-lite"/>
    </source>
</evidence>
<feature type="transmembrane region" description="Helical" evidence="6">
    <location>
        <begin position="264"/>
        <end position="284"/>
    </location>
</feature>
<dbReference type="InParanoid" id="A0A7M7GI68"/>
<keyword evidence="6" id="KW-0472">Membrane</keyword>